<dbReference type="InterPro" id="IPR001089">
    <property type="entry name" value="Chemokine_CXC"/>
</dbReference>
<dbReference type="FunFam" id="2.40.50.40:FF:000004">
    <property type="entry name" value="C-X-C motif chemokine"/>
    <property type="match status" value="1"/>
</dbReference>
<proteinExistence type="inferred from homology"/>
<protein>
    <recommendedName>
        <fullName evidence="6">C-X-C motif chemokine</fullName>
    </recommendedName>
</protein>
<evidence type="ECO:0000313" key="9">
    <source>
        <dbReference type="Proteomes" id="UP000694722"/>
    </source>
</evidence>
<dbReference type="GO" id="GO:0005615">
    <property type="term" value="C:extracellular space"/>
    <property type="evidence" value="ECO:0007669"/>
    <property type="project" value="UniProtKB-UniRule"/>
</dbReference>
<feature type="chain" id="PRO_5044521159" description="C-X-C motif chemokine" evidence="6">
    <location>
        <begin position="24"/>
        <end position="111"/>
    </location>
</feature>
<dbReference type="InterPro" id="IPR001811">
    <property type="entry name" value="Chemokine_IL8-like_dom"/>
</dbReference>
<evidence type="ECO:0000256" key="4">
    <source>
        <dbReference type="ARBA" id="ARBA00022525"/>
    </source>
</evidence>
<comment type="subcellular location">
    <subcellularLocation>
        <location evidence="1 6">Secreted</location>
    </subcellularLocation>
</comment>
<dbReference type="InterPro" id="IPR018048">
    <property type="entry name" value="Chemokine_CXC_CS"/>
</dbReference>
<accession>A0A8D0TRN1</accession>
<evidence type="ECO:0000256" key="6">
    <source>
        <dbReference type="RuleBase" id="RU361149"/>
    </source>
</evidence>
<dbReference type="PANTHER" id="PTHR12015:SF204">
    <property type="entry name" value="C-X-C MOTIF CHEMOKINE 13"/>
    <property type="match status" value="1"/>
</dbReference>
<dbReference type="GO" id="GO:0006952">
    <property type="term" value="P:defense response"/>
    <property type="evidence" value="ECO:0007669"/>
    <property type="project" value="InterPro"/>
</dbReference>
<dbReference type="PRINTS" id="PR00436">
    <property type="entry name" value="INTERLEUKIN8"/>
</dbReference>
<evidence type="ECO:0000256" key="1">
    <source>
        <dbReference type="ARBA" id="ARBA00004613"/>
    </source>
</evidence>
<dbReference type="GO" id="GO:0042119">
    <property type="term" value="P:neutrophil activation"/>
    <property type="evidence" value="ECO:0007669"/>
    <property type="project" value="UniProtKB-ARBA"/>
</dbReference>
<dbReference type="InterPro" id="IPR036048">
    <property type="entry name" value="Interleukin_8-like_sf"/>
</dbReference>
<keyword evidence="6" id="KW-0732">Signal</keyword>
<dbReference type="Ensembl" id="ENSSSCT00040043209.1">
    <property type="protein sequence ID" value="ENSSSCP00040018133.1"/>
    <property type="gene ID" value="ENSSSCG00040032131.1"/>
</dbReference>
<dbReference type="GO" id="GO:0006955">
    <property type="term" value="P:immune response"/>
    <property type="evidence" value="ECO:0007669"/>
    <property type="project" value="InterPro"/>
</dbReference>
<dbReference type="SMART" id="SM00199">
    <property type="entry name" value="SCY"/>
    <property type="match status" value="1"/>
</dbReference>
<keyword evidence="4 6" id="KW-0964">Secreted</keyword>
<dbReference type="PRINTS" id="PR00437">
    <property type="entry name" value="SMALLCYTKCXC"/>
</dbReference>
<evidence type="ECO:0000313" key="8">
    <source>
        <dbReference type="Ensembl" id="ENSSSCP00040018133.1"/>
    </source>
</evidence>
<evidence type="ECO:0000256" key="5">
    <source>
        <dbReference type="ARBA" id="ARBA00023157"/>
    </source>
</evidence>
<keyword evidence="5" id="KW-1015">Disulfide bond</keyword>
<dbReference type="PROSITE" id="PS00471">
    <property type="entry name" value="SMALL_CYTOKINES_CXC"/>
    <property type="match status" value="1"/>
</dbReference>
<dbReference type="AlphaFoldDB" id="A0A8D0TRN1"/>
<dbReference type="PROSITE" id="PS51257">
    <property type="entry name" value="PROKAR_LIPOPROTEIN"/>
    <property type="match status" value="1"/>
</dbReference>
<dbReference type="SUPFAM" id="SSF54117">
    <property type="entry name" value="Interleukin 8-like chemokines"/>
    <property type="match status" value="1"/>
</dbReference>
<dbReference type="Pfam" id="PF00048">
    <property type="entry name" value="IL8"/>
    <property type="match status" value="1"/>
</dbReference>
<evidence type="ECO:0000256" key="3">
    <source>
        <dbReference type="ARBA" id="ARBA00022514"/>
    </source>
</evidence>
<name>A0A8D0TRN1_PIG</name>
<keyword evidence="3 6" id="KW-0202">Cytokine</keyword>
<feature type="signal peptide" evidence="6">
    <location>
        <begin position="1"/>
        <end position="23"/>
    </location>
</feature>
<dbReference type="CDD" id="cd00273">
    <property type="entry name" value="Chemokine_CXC"/>
    <property type="match status" value="1"/>
</dbReference>
<organism evidence="8 9">
    <name type="scientific">Sus scrofa</name>
    <name type="common">Pig</name>
    <dbReference type="NCBI Taxonomy" id="9823"/>
    <lineage>
        <taxon>Eukaryota</taxon>
        <taxon>Metazoa</taxon>
        <taxon>Chordata</taxon>
        <taxon>Craniata</taxon>
        <taxon>Vertebrata</taxon>
        <taxon>Euteleostomi</taxon>
        <taxon>Mammalia</taxon>
        <taxon>Eutheria</taxon>
        <taxon>Laurasiatheria</taxon>
        <taxon>Artiodactyla</taxon>
        <taxon>Suina</taxon>
        <taxon>Suidae</taxon>
        <taxon>Sus</taxon>
    </lineage>
</organism>
<dbReference type="InterPro" id="IPR033899">
    <property type="entry name" value="CXC_Chemokine_domain"/>
</dbReference>
<sequence length="111" mass="12533">MRFTLGSLLLVLLLACSLFPIHGVLETNDTNLKCQCLRSTSNWVPIRFIEKIQIWPPGNGCPTREVIVWMTNKTAICLNPQSKLLQKLINLMWRKKTSTTLPAPVSKKSIA</sequence>
<comment type="similarity">
    <text evidence="2 6">Belongs to the intercrine alpha (chemokine CxC) family.</text>
</comment>
<dbReference type="Ensembl" id="ENSSSCT00060028363.1">
    <property type="protein sequence ID" value="ENSSSCP00060012150.1"/>
    <property type="gene ID" value="ENSSSCG00060020921.1"/>
</dbReference>
<feature type="domain" description="Chemokine interleukin-8-like" evidence="7">
    <location>
        <begin position="31"/>
        <end position="92"/>
    </location>
</feature>
<dbReference type="GO" id="GO:0008009">
    <property type="term" value="F:chemokine activity"/>
    <property type="evidence" value="ECO:0007669"/>
    <property type="project" value="InterPro"/>
</dbReference>
<dbReference type="PANTHER" id="PTHR12015">
    <property type="entry name" value="SMALL INDUCIBLE CYTOKINE A"/>
    <property type="match status" value="1"/>
</dbReference>
<dbReference type="Proteomes" id="UP000694722">
    <property type="component" value="Unplaced"/>
</dbReference>
<evidence type="ECO:0000256" key="2">
    <source>
        <dbReference type="ARBA" id="ARBA00010665"/>
    </source>
</evidence>
<dbReference type="Gene3D" id="2.40.50.40">
    <property type="match status" value="1"/>
</dbReference>
<gene>
    <name evidence="8" type="primary">CXCL13</name>
</gene>
<dbReference type="InterPro" id="IPR039809">
    <property type="entry name" value="Chemokine_b/g/d"/>
</dbReference>
<reference evidence="8" key="1">
    <citation type="submission" date="2025-05" db="UniProtKB">
        <authorList>
            <consortium name="Ensembl"/>
        </authorList>
    </citation>
    <scope>IDENTIFICATION</scope>
</reference>
<dbReference type="Proteomes" id="UP000694723">
    <property type="component" value="Unplaced"/>
</dbReference>
<keyword evidence="6" id="KW-0145">Chemotaxis</keyword>
<evidence type="ECO:0000259" key="7">
    <source>
        <dbReference type="SMART" id="SM00199"/>
    </source>
</evidence>
<dbReference type="GO" id="GO:0030593">
    <property type="term" value="P:neutrophil chemotaxis"/>
    <property type="evidence" value="ECO:0007669"/>
    <property type="project" value="UniProtKB-ARBA"/>
</dbReference>
<dbReference type="Proteomes" id="UP000694726">
    <property type="component" value="Unplaced"/>
</dbReference>
<dbReference type="Ensembl" id="ENSSSCT00015050444.1">
    <property type="protein sequence ID" value="ENSSSCP00015020124.1"/>
    <property type="gene ID" value="ENSSSCG00015037947.1"/>
</dbReference>